<keyword evidence="1" id="KW-0812">Transmembrane</keyword>
<evidence type="ECO:0000313" key="2">
    <source>
        <dbReference type="EMBL" id="MDT8899455.1"/>
    </source>
</evidence>
<keyword evidence="1" id="KW-0472">Membrane</keyword>
<organism evidence="2 3">
    <name type="scientific">Thermanaerothrix solaris</name>
    <dbReference type="NCBI Taxonomy" id="3058434"/>
    <lineage>
        <taxon>Bacteria</taxon>
        <taxon>Bacillati</taxon>
        <taxon>Chloroflexota</taxon>
        <taxon>Anaerolineae</taxon>
        <taxon>Anaerolineales</taxon>
        <taxon>Anaerolineaceae</taxon>
        <taxon>Thermanaerothrix</taxon>
    </lineage>
</organism>
<keyword evidence="1" id="KW-1133">Transmembrane helix</keyword>
<protein>
    <recommendedName>
        <fullName evidence="4">Preprotein translocase subunit SecE</fullName>
    </recommendedName>
</protein>
<dbReference type="Proteomes" id="UP001254165">
    <property type="component" value="Unassembled WGS sequence"/>
</dbReference>
<evidence type="ECO:0008006" key="4">
    <source>
        <dbReference type="Google" id="ProtNLM"/>
    </source>
</evidence>
<evidence type="ECO:0000313" key="3">
    <source>
        <dbReference type="Proteomes" id="UP001254165"/>
    </source>
</evidence>
<keyword evidence="3" id="KW-1185">Reference proteome</keyword>
<proteinExistence type="predicted"/>
<name>A0ABU3NSS6_9CHLR</name>
<dbReference type="RefSeq" id="WP_315626181.1">
    <property type="nucleotide sequence ID" value="NZ_JAUHMF010000004.1"/>
</dbReference>
<evidence type="ECO:0000256" key="1">
    <source>
        <dbReference type="SAM" id="Phobius"/>
    </source>
</evidence>
<comment type="caution">
    <text evidence="2">The sequence shown here is derived from an EMBL/GenBank/DDBJ whole genome shotgun (WGS) entry which is preliminary data.</text>
</comment>
<dbReference type="EMBL" id="JAUHMF010000004">
    <property type="protein sequence ID" value="MDT8899455.1"/>
    <property type="molecule type" value="Genomic_DNA"/>
</dbReference>
<gene>
    <name evidence="2" type="ORF">QYE77_14415</name>
</gene>
<feature type="transmembrane region" description="Helical" evidence="1">
    <location>
        <begin position="35"/>
        <end position="57"/>
    </location>
</feature>
<accession>A0ABU3NSS6</accession>
<sequence length="61" mass="6809">MRWKRRVRNDDDKTLPLSELEREFEWPERAGAAEWTLVGLAVITIGVTLLVVVLAFLGGGG</sequence>
<reference evidence="2 3" key="1">
    <citation type="submission" date="2023-07" db="EMBL/GenBank/DDBJ databases">
        <title>Novel species of Thermanaerothrix with wide hydrolytic capabilities.</title>
        <authorList>
            <person name="Zayulina K.S."/>
            <person name="Podosokorskaya O.A."/>
            <person name="Elcheninov A.G."/>
        </authorList>
    </citation>
    <scope>NUCLEOTIDE SEQUENCE [LARGE SCALE GENOMIC DNA]</scope>
    <source>
        <strain evidence="2 3">4228-RoL</strain>
    </source>
</reference>